<dbReference type="EMBL" id="KV784402">
    <property type="protein sequence ID" value="OEU06702.1"/>
    <property type="molecule type" value="Genomic_DNA"/>
</dbReference>
<dbReference type="InParanoid" id="A0A1E7ELB0"/>
<sequence length="282" mass="32606">MTSITAEFIDEFRQFQLDTEKKFTKLREEHKLDTTKLCEEHKLDTTKLETRVTTLHEDATKLRTDVIIPLETRVSKLEKEVDELGTHCTDLHDIARLTMVELLRLSSIISTRTEVKNKGPDGACIASCPSISIIIHYMEINTQIHLAMARAILKAQVKQAMIHSPDQYRRSNETFMPFVDQIFNGIEQELKSSNRPFRNSRAPNENEVNRTQQKFWRVSKQLRTSHPNILKEVNVNQQNYGKPLLFSPIKSKKRRVAEITGKATAFRPNSRIPKKQSIINIL</sequence>
<gene>
    <name evidence="1" type="ORF">FRACYDRAFT_253753</name>
</gene>
<proteinExistence type="predicted"/>
<evidence type="ECO:0000313" key="2">
    <source>
        <dbReference type="Proteomes" id="UP000095751"/>
    </source>
</evidence>
<protein>
    <submittedName>
        <fullName evidence="1">Uncharacterized protein</fullName>
    </submittedName>
</protein>
<dbReference type="Proteomes" id="UP000095751">
    <property type="component" value="Unassembled WGS sequence"/>
</dbReference>
<evidence type="ECO:0000313" key="1">
    <source>
        <dbReference type="EMBL" id="OEU06702.1"/>
    </source>
</evidence>
<reference evidence="1 2" key="1">
    <citation type="submission" date="2016-09" db="EMBL/GenBank/DDBJ databases">
        <title>Extensive genetic diversity and differential bi-allelic expression allows diatom success in the polar Southern Ocean.</title>
        <authorList>
            <consortium name="DOE Joint Genome Institute"/>
            <person name="Mock T."/>
            <person name="Otillar R.P."/>
            <person name="Strauss J."/>
            <person name="Dupont C."/>
            <person name="Frickenhaus S."/>
            <person name="Maumus F."/>
            <person name="Mcmullan M."/>
            <person name="Sanges R."/>
            <person name="Schmutz J."/>
            <person name="Toseland A."/>
            <person name="Valas R."/>
            <person name="Veluchamy A."/>
            <person name="Ward B.J."/>
            <person name="Allen A."/>
            <person name="Barry K."/>
            <person name="Falciatore A."/>
            <person name="Ferrante M."/>
            <person name="Fortunato A.E."/>
            <person name="Gloeckner G."/>
            <person name="Gruber A."/>
            <person name="Hipkin R."/>
            <person name="Janech M."/>
            <person name="Kroth P."/>
            <person name="Leese F."/>
            <person name="Lindquist E."/>
            <person name="Lyon B.R."/>
            <person name="Martin J."/>
            <person name="Mayer C."/>
            <person name="Parker M."/>
            <person name="Quesneville H."/>
            <person name="Raymond J."/>
            <person name="Uhlig C."/>
            <person name="Valentin K.U."/>
            <person name="Worden A.Z."/>
            <person name="Armbrust E.V."/>
            <person name="Bowler C."/>
            <person name="Green B."/>
            <person name="Moulton V."/>
            <person name="Van Oosterhout C."/>
            <person name="Grigoriev I."/>
        </authorList>
    </citation>
    <scope>NUCLEOTIDE SEQUENCE [LARGE SCALE GENOMIC DNA]</scope>
    <source>
        <strain evidence="1 2">CCMP1102</strain>
    </source>
</reference>
<organism evidence="1 2">
    <name type="scientific">Fragilariopsis cylindrus CCMP1102</name>
    <dbReference type="NCBI Taxonomy" id="635003"/>
    <lineage>
        <taxon>Eukaryota</taxon>
        <taxon>Sar</taxon>
        <taxon>Stramenopiles</taxon>
        <taxon>Ochrophyta</taxon>
        <taxon>Bacillariophyta</taxon>
        <taxon>Bacillariophyceae</taxon>
        <taxon>Bacillariophycidae</taxon>
        <taxon>Bacillariales</taxon>
        <taxon>Bacillariaceae</taxon>
        <taxon>Fragilariopsis</taxon>
    </lineage>
</organism>
<accession>A0A1E7ELB0</accession>
<dbReference type="AlphaFoldDB" id="A0A1E7ELB0"/>
<dbReference type="KEGG" id="fcy:FRACYDRAFT_253753"/>
<name>A0A1E7ELB0_9STRA</name>
<keyword evidence="2" id="KW-1185">Reference proteome</keyword>